<evidence type="ECO:0000256" key="1">
    <source>
        <dbReference type="SAM" id="MobiDB-lite"/>
    </source>
</evidence>
<accession>A0AAE9BRQ1</accession>
<evidence type="ECO:0000313" key="2">
    <source>
        <dbReference type="EMBL" id="UAW09404.1"/>
    </source>
</evidence>
<sequence>MKIIINIESPSLGEITIESPNYAEEAGQNIRTLAAAVLVDTLVPRTLGALQVKPQEDPAGEDLPGPTPESIEE</sequence>
<feature type="region of interest" description="Disordered" evidence="1">
    <location>
        <begin position="49"/>
        <end position="73"/>
    </location>
</feature>
<name>A0AAE9BRQ1_9CAUD</name>
<proteinExistence type="predicted"/>
<organism evidence="2 3">
    <name type="scientific">Arthrobacter phage Klevey</name>
    <dbReference type="NCBI Taxonomy" id="2867481"/>
    <lineage>
        <taxon>Viruses</taxon>
        <taxon>Duplodnaviria</taxon>
        <taxon>Heunggongvirae</taxon>
        <taxon>Uroviricota</taxon>
        <taxon>Caudoviricetes</taxon>
        <taxon>Berryhillviridae</taxon>
        <taxon>Lilmacvirus</taxon>
        <taxon>Lilmacvirus klevey</taxon>
    </lineage>
</organism>
<protein>
    <submittedName>
        <fullName evidence="2">Uncharacterized protein</fullName>
    </submittedName>
</protein>
<evidence type="ECO:0000313" key="3">
    <source>
        <dbReference type="Proteomes" id="UP000828064"/>
    </source>
</evidence>
<keyword evidence="3" id="KW-1185">Reference proteome</keyword>
<dbReference type="Proteomes" id="UP000828064">
    <property type="component" value="Segment"/>
</dbReference>
<reference evidence="2 3" key="1">
    <citation type="submission" date="2021-08" db="EMBL/GenBank/DDBJ databases">
        <authorList>
            <person name="Gillison A.D."/>
            <person name="Kleven A.S."/>
            <person name="Allen M.J."/>
            <person name="Garcia Costas A.M."/>
            <person name="Merkhofer E.C."/>
            <person name="Garlena R.A."/>
            <person name="Russell D.A."/>
            <person name="Jacobs-Sera D."/>
            <person name="Hatfull G.F."/>
        </authorList>
    </citation>
    <scope>NUCLEOTIDE SEQUENCE [LARGE SCALE GENOMIC DNA]</scope>
</reference>
<gene>
    <name evidence="2" type="primary">46</name>
    <name evidence="2" type="ORF">SEA_KLEVEY_46</name>
</gene>
<dbReference type="EMBL" id="MZ747522">
    <property type="protein sequence ID" value="UAW09404.1"/>
    <property type="molecule type" value="Genomic_DNA"/>
</dbReference>